<dbReference type="PANTHER" id="PTHR11934:SF0">
    <property type="entry name" value="RIBOSE-5-PHOSPHATE ISOMERASE"/>
    <property type="match status" value="1"/>
</dbReference>
<dbReference type="InterPro" id="IPR004788">
    <property type="entry name" value="Ribose5P_isomerase_type_A"/>
</dbReference>
<dbReference type="EMBL" id="JAXCLW010000011">
    <property type="protein sequence ID" value="MDY0885594.1"/>
    <property type="molecule type" value="Genomic_DNA"/>
</dbReference>
<gene>
    <name evidence="2 3" type="primary">rpiA</name>
    <name evidence="3" type="ORF">SMD27_22335</name>
</gene>
<sequence length="239" mass="26023">MKKKRANDQQEAEKALVGAMAAEMVETDMAIGLGTGSTVRHFAQALGQRIRMGLRVRVICTSRQSEMLAKQNDIPTTDFDRARSLDLCVDGADEVSLNFDMIKGGGGALLYEKIVAAASNRRIYMADATKLVGKLGEFPLPVEICRFGHQNVLSHLAKLAQQCALRQRDGDPVITDAGNYIADCQFGEIDRPAELHRQLCDIPGVVETGLFCGMIDTLITIRNGKPVVLTSPGEVFWGS</sequence>
<accession>A0ABU5EID1</accession>
<comment type="pathway">
    <text evidence="2">Carbohydrate degradation; pentose phosphate pathway; D-ribose 5-phosphate from D-ribulose 5-phosphate (non-oxidative stage): step 1/1.</text>
</comment>
<proteinExistence type="inferred from homology"/>
<name>A0ABU5EID1_9PROT</name>
<evidence type="ECO:0000256" key="1">
    <source>
        <dbReference type="ARBA" id="ARBA00023235"/>
    </source>
</evidence>
<comment type="similarity">
    <text evidence="2">Belongs to the ribose 5-phosphate isomerase family.</text>
</comment>
<dbReference type="PANTHER" id="PTHR11934">
    <property type="entry name" value="RIBOSE-5-PHOSPHATE ISOMERASE"/>
    <property type="match status" value="1"/>
</dbReference>
<dbReference type="NCBIfam" id="NF001924">
    <property type="entry name" value="PRK00702.1"/>
    <property type="match status" value="1"/>
</dbReference>
<feature type="active site" description="Proton acceptor" evidence="2">
    <location>
        <position position="112"/>
    </location>
</feature>
<evidence type="ECO:0000313" key="3">
    <source>
        <dbReference type="EMBL" id="MDY0885594.1"/>
    </source>
</evidence>
<comment type="subunit">
    <text evidence="2">Homodimer.</text>
</comment>
<feature type="binding site" evidence="2">
    <location>
        <begin position="90"/>
        <end position="93"/>
    </location>
    <ligand>
        <name>substrate</name>
    </ligand>
</feature>
<comment type="catalytic activity">
    <reaction evidence="2">
        <text>aldehydo-D-ribose 5-phosphate = D-ribulose 5-phosphate</text>
        <dbReference type="Rhea" id="RHEA:14657"/>
        <dbReference type="ChEBI" id="CHEBI:58121"/>
        <dbReference type="ChEBI" id="CHEBI:58273"/>
        <dbReference type="EC" id="5.3.1.6"/>
    </reaction>
</comment>
<dbReference type="Proteomes" id="UP001279642">
    <property type="component" value="Unassembled WGS sequence"/>
</dbReference>
<evidence type="ECO:0000256" key="2">
    <source>
        <dbReference type="HAMAP-Rule" id="MF_00170"/>
    </source>
</evidence>
<dbReference type="SUPFAM" id="SSF75445">
    <property type="entry name" value="D-ribose-5-phosphate isomerase (RpiA), lid domain"/>
    <property type="match status" value="1"/>
</dbReference>
<keyword evidence="4" id="KW-1185">Reference proteome</keyword>
<feature type="binding site" evidence="2">
    <location>
        <begin position="103"/>
        <end position="106"/>
    </location>
    <ligand>
        <name>substrate</name>
    </ligand>
</feature>
<protein>
    <recommendedName>
        <fullName evidence="2">Ribose-5-phosphate isomerase A</fullName>
        <ecNumber evidence="2">5.3.1.6</ecNumber>
    </recommendedName>
    <alternativeName>
        <fullName evidence="2">Phosphoriboisomerase A</fullName>
        <shortName evidence="2">PRI</shortName>
    </alternativeName>
</protein>
<dbReference type="GO" id="GO:0004751">
    <property type="term" value="F:ribose-5-phosphate isomerase activity"/>
    <property type="evidence" value="ECO:0007669"/>
    <property type="project" value="UniProtKB-EC"/>
</dbReference>
<dbReference type="Pfam" id="PF06026">
    <property type="entry name" value="Rib_5-P_isom_A"/>
    <property type="match status" value="1"/>
</dbReference>
<dbReference type="CDD" id="cd01398">
    <property type="entry name" value="RPI_A"/>
    <property type="match status" value="1"/>
</dbReference>
<dbReference type="HAMAP" id="MF_00170">
    <property type="entry name" value="Rib_5P_isom_A"/>
    <property type="match status" value="1"/>
</dbReference>
<dbReference type="SUPFAM" id="SSF100950">
    <property type="entry name" value="NagB/RpiA/CoA transferase-like"/>
    <property type="match status" value="1"/>
</dbReference>
<dbReference type="Gene3D" id="3.40.50.1360">
    <property type="match status" value="1"/>
</dbReference>
<dbReference type="Gene3D" id="3.30.70.260">
    <property type="match status" value="1"/>
</dbReference>
<dbReference type="RefSeq" id="WP_320510665.1">
    <property type="nucleotide sequence ID" value="NZ_JAXCLW010000011.1"/>
</dbReference>
<comment type="caution">
    <text evidence="3">The sequence shown here is derived from an EMBL/GenBank/DDBJ whole genome shotgun (WGS) entry which is preliminary data.</text>
</comment>
<feature type="binding site" evidence="2">
    <location>
        <position position="130"/>
    </location>
    <ligand>
        <name>substrate</name>
    </ligand>
</feature>
<feature type="binding site" evidence="2">
    <location>
        <begin position="35"/>
        <end position="38"/>
    </location>
    <ligand>
        <name>substrate</name>
    </ligand>
</feature>
<reference evidence="3 4" key="1">
    <citation type="journal article" date="2016" name="Antonie Van Leeuwenhoek">
        <title>Dongia soli sp. nov., isolated from soil from Dokdo, Korea.</title>
        <authorList>
            <person name="Kim D.U."/>
            <person name="Lee H."/>
            <person name="Kim H."/>
            <person name="Kim S.G."/>
            <person name="Ka J.O."/>
        </authorList>
    </citation>
    <scope>NUCLEOTIDE SEQUENCE [LARGE SCALE GENOMIC DNA]</scope>
    <source>
        <strain evidence="3 4">D78</strain>
    </source>
</reference>
<dbReference type="InterPro" id="IPR020672">
    <property type="entry name" value="Ribose5P_isomerase_typA_subgr"/>
</dbReference>
<dbReference type="EC" id="5.3.1.6" evidence="2"/>
<dbReference type="NCBIfam" id="TIGR00021">
    <property type="entry name" value="rpiA"/>
    <property type="match status" value="1"/>
</dbReference>
<organism evidence="3 4">
    <name type="scientific">Dongia soli</name>
    <dbReference type="NCBI Taxonomy" id="600628"/>
    <lineage>
        <taxon>Bacteria</taxon>
        <taxon>Pseudomonadati</taxon>
        <taxon>Pseudomonadota</taxon>
        <taxon>Alphaproteobacteria</taxon>
        <taxon>Rhodospirillales</taxon>
        <taxon>Dongiaceae</taxon>
        <taxon>Dongia</taxon>
    </lineage>
</organism>
<dbReference type="InterPro" id="IPR037171">
    <property type="entry name" value="NagB/RpiA_transferase-like"/>
</dbReference>
<keyword evidence="1 2" id="KW-0413">Isomerase</keyword>
<comment type="function">
    <text evidence="2">Catalyzes the reversible conversion of ribose-5-phosphate to ribulose 5-phosphate.</text>
</comment>
<evidence type="ECO:0000313" key="4">
    <source>
        <dbReference type="Proteomes" id="UP001279642"/>
    </source>
</evidence>